<dbReference type="SUPFAM" id="SSF88946">
    <property type="entry name" value="Sigma2 domain of RNA polymerase sigma factors"/>
    <property type="match status" value="1"/>
</dbReference>
<dbReference type="InterPro" id="IPR014284">
    <property type="entry name" value="RNA_pol_sigma-70_dom"/>
</dbReference>
<dbReference type="NCBIfam" id="TIGR02937">
    <property type="entry name" value="sigma70-ECF"/>
    <property type="match status" value="1"/>
</dbReference>
<evidence type="ECO:0000313" key="8">
    <source>
        <dbReference type="Proteomes" id="UP000263900"/>
    </source>
</evidence>
<evidence type="ECO:0000259" key="6">
    <source>
        <dbReference type="Pfam" id="PF08281"/>
    </source>
</evidence>
<gene>
    <name evidence="7" type="ORF">D3H65_24770</name>
</gene>
<evidence type="ECO:0000256" key="1">
    <source>
        <dbReference type="ARBA" id="ARBA00010641"/>
    </source>
</evidence>
<organism evidence="7 8">
    <name type="scientific">Paraflavitalea soli</name>
    <dbReference type="NCBI Taxonomy" id="2315862"/>
    <lineage>
        <taxon>Bacteria</taxon>
        <taxon>Pseudomonadati</taxon>
        <taxon>Bacteroidota</taxon>
        <taxon>Chitinophagia</taxon>
        <taxon>Chitinophagales</taxon>
        <taxon>Chitinophagaceae</taxon>
        <taxon>Paraflavitalea</taxon>
    </lineage>
</organism>
<feature type="domain" description="RNA polymerase sigma-70 region 2" evidence="5">
    <location>
        <begin position="25"/>
        <end position="92"/>
    </location>
</feature>
<dbReference type="KEGG" id="pseg:D3H65_24770"/>
<dbReference type="Pfam" id="PF04542">
    <property type="entry name" value="Sigma70_r2"/>
    <property type="match status" value="1"/>
</dbReference>
<dbReference type="InterPro" id="IPR013249">
    <property type="entry name" value="RNA_pol_sigma70_r4_t2"/>
</dbReference>
<dbReference type="InterPro" id="IPR007627">
    <property type="entry name" value="RNA_pol_sigma70_r2"/>
</dbReference>
<dbReference type="GO" id="GO:0016987">
    <property type="term" value="F:sigma factor activity"/>
    <property type="evidence" value="ECO:0007669"/>
    <property type="project" value="UniProtKB-KW"/>
</dbReference>
<dbReference type="InterPro" id="IPR036388">
    <property type="entry name" value="WH-like_DNA-bd_sf"/>
</dbReference>
<feature type="domain" description="RNA polymerase sigma factor 70 region 4 type 2" evidence="6">
    <location>
        <begin position="119"/>
        <end position="171"/>
    </location>
</feature>
<dbReference type="Pfam" id="PF08281">
    <property type="entry name" value="Sigma70_r4_2"/>
    <property type="match status" value="1"/>
</dbReference>
<dbReference type="GO" id="GO:0006352">
    <property type="term" value="P:DNA-templated transcription initiation"/>
    <property type="evidence" value="ECO:0007669"/>
    <property type="project" value="InterPro"/>
</dbReference>
<dbReference type="EMBL" id="CP032157">
    <property type="protein sequence ID" value="AXY77001.1"/>
    <property type="molecule type" value="Genomic_DNA"/>
</dbReference>
<evidence type="ECO:0000256" key="2">
    <source>
        <dbReference type="ARBA" id="ARBA00023015"/>
    </source>
</evidence>
<evidence type="ECO:0000256" key="3">
    <source>
        <dbReference type="ARBA" id="ARBA00023082"/>
    </source>
</evidence>
<dbReference type="PANTHER" id="PTHR43133">
    <property type="entry name" value="RNA POLYMERASE ECF-TYPE SIGMA FACTO"/>
    <property type="match status" value="1"/>
</dbReference>
<proteinExistence type="inferred from homology"/>
<dbReference type="Gene3D" id="1.10.10.10">
    <property type="entry name" value="Winged helix-like DNA-binding domain superfamily/Winged helix DNA-binding domain"/>
    <property type="match status" value="1"/>
</dbReference>
<evidence type="ECO:0000313" key="7">
    <source>
        <dbReference type="EMBL" id="AXY77001.1"/>
    </source>
</evidence>
<dbReference type="InterPro" id="IPR039425">
    <property type="entry name" value="RNA_pol_sigma-70-like"/>
</dbReference>
<evidence type="ECO:0000259" key="5">
    <source>
        <dbReference type="Pfam" id="PF04542"/>
    </source>
</evidence>
<dbReference type="InterPro" id="IPR013325">
    <property type="entry name" value="RNA_pol_sigma_r2"/>
</dbReference>
<evidence type="ECO:0000256" key="4">
    <source>
        <dbReference type="ARBA" id="ARBA00023163"/>
    </source>
</evidence>
<accession>A0A3B7N4F2</accession>
<comment type="similarity">
    <text evidence="1">Belongs to the sigma-70 factor family. ECF subfamily.</text>
</comment>
<dbReference type="RefSeq" id="WP_119052877.1">
    <property type="nucleotide sequence ID" value="NZ_CP032157.1"/>
</dbReference>
<protein>
    <submittedName>
        <fullName evidence="7">RNA polymerase sigma factor</fullName>
    </submittedName>
</protein>
<dbReference type="GO" id="GO:0003677">
    <property type="term" value="F:DNA binding"/>
    <property type="evidence" value="ECO:0007669"/>
    <property type="project" value="InterPro"/>
</dbReference>
<dbReference type="OrthoDB" id="1491902at2"/>
<sequence>MANSIADTELINGCINNSRRAQEQLYKQFYGPMTSICLRYTRNQEDAIEVLHNGFLKVYKNIHTYDSARASLYTWIRKIIVNTAIDFIRAREKFYTKIELEKAEEPAIEADAIQRMSAQELLQLVRKLSPATQGVFNLYVVEGYNHREIATLLGISEGTSKWHLSEARKQLQHLLQTMQV</sequence>
<dbReference type="Gene3D" id="1.10.1740.10">
    <property type="match status" value="1"/>
</dbReference>
<dbReference type="Proteomes" id="UP000263900">
    <property type="component" value="Chromosome"/>
</dbReference>
<keyword evidence="8" id="KW-1185">Reference proteome</keyword>
<dbReference type="SUPFAM" id="SSF88659">
    <property type="entry name" value="Sigma3 and sigma4 domains of RNA polymerase sigma factors"/>
    <property type="match status" value="1"/>
</dbReference>
<keyword evidence="4" id="KW-0804">Transcription</keyword>
<keyword evidence="3" id="KW-0731">Sigma factor</keyword>
<dbReference type="InterPro" id="IPR013324">
    <property type="entry name" value="RNA_pol_sigma_r3/r4-like"/>
</dbReference>
<name>A0A3B7N4F2_9BACT</name>
<dbReference type="PANTHER" id="PTHR43133:SF46">
    <property type="entry name" value="RNA POLYMERASE SIGMA-70 FACTOR ECF SUBFAMILY"/>
    <property type="match status" value="1"/>
</dbReference>
<reference evidence="7 8" key="1">
    <citation type="submission" date="2018-09" db="EMBL/GenBank/DDBJ databases">
        <title>Genome sequencing of strain 6GH32-13.</title>
        <authorList>
            <person name="Weon H.-Y."/>
            <person name="Heo J."/>
            <person name="Kwon S.-W."/>
        </authorList>
    </citation>
    <scope>NUCLEOTIDE SEQUENCE [LARGE SCALE GENOMIC DNA]</scope>
    <source>
        <strain evidence="7 8">5GH32-13</strain>
    </source>
</reference>
<keyword evidence="2" id="KW-0805">Transcription regulation</keyword>
<dbReference type="AlphaFoldDB" id="A0A3B7N4F2"/>